<dbReference type="PANTHER" id="PTHR31286:SF178">
    <property type="entry name" value="DUF4283 DOMAIN-CONTAINING PROTEIN"/>
    <property type="match status" value="1"/>
</dbReference>
<gene>
    <name evidence="3" type="primary">LOC108820017</name>
</gene>
<evidence type="ECO:0000259" key="1">
    <source>
        <dbReference type="Pfam" id="PF14392"/>
    </source>
</evidence>
<sequence>MSYAMDKAMMALSLEEENKPFDMPNLLQFKSSERNSRSLIRRILNPDIQKMSGLIHDMPRKWQKQGRIRNLPVNYYTKEVITELGEKILGEVLMVAFDPDRPQIQDYVRVKVRFDVSKPLRKTKVINLPEGGSVELRFNYERIQKRCYECQRLNHERDVCPLVVKKRRDAASERRARIIQENRKKELIIGEDDPLFGVLSEDQVGICKTTGREKIATEVLDEMRMYLRMASEEDKAIKIDRVRSSVADAEKDPITQKTMLRLEAAPIFTNQVDRGKGIVFDLDLNSPAQTKA</sequence>
<dbReference type="KEGG" id="rsz:108820017"/>
<evidence type="ECO:0000313" key="2">
    <source>
        <dbReference type="Proteomes" id="UP000504610"/>
    </source>
</evidence>
<proteinExistence type="predicted"/>
<dbReference type="PANTHER" id="PTHR31286">
    <property type="entry name" value="GLYCINE-RICH CELL WALL STRUCTURAL PROTEIN 1.8-LIKE"/>
    <property type="match status" value="1"/>
</dbReference>
<reference evidence="2" key="1">
    <citation type="journal article" date="2019" name="Database">
        <title>The radish genome database (RadishGD): an integrated information resource for radish genomics.</title>
        <authorList>
            <person name="Yu H.J."/>
            <person name="Baek S."/>
            <person name="Lee Y.J."/>
            <person name="Cho A."/>
            <person name="Mun J.H."/>
        </authorList>
    </citation>
    <scope>NUCLEOTIDE SEQUENCE [LARGE SCALE GENOMIC DNA]</scope>
    <source>
        <strain evidence="2">cv. WK10039</strain>
    </source>
</reference>
<reference evidence="3" key="2">
    <citation type="submission" date="2025-08" db="UniProtKB">
        <authorList>
            <consortium name="RefSeq"/>
        </authorList>
    </citation>
    <scope>IDENTIFICATION</scope>
    <source>
        <tissue evidence="3">Leaf</tissue>
    </source>
</reference>
<dbReference type="GeneID" id="108820017"/>
<dbReference type="InterPro" id="IPR025836">
    <property type="entry name" value="Zn_knuckle_CX2CX4HX4C"/>
</dbReference>
<accession>A0A6J0KKV7</accession>
<name>A0A6J0KKV7_RAPSA</name>
<organism evidence="2 3">
    <name type="scientific">Raphanus sativus</name>
    <name type="common">Radish</name>
    <name type="synonym">Raphanus raphanistrum var. sativus</name>
    <dbReference type="NCBI Taxonomy" id="3726"/>
    <lineage>
        <taxon>Eukaryota</taxon>
        <taxon>Viridiplantae</taxon>
        <taxon>Streptophyta</taxon>
        <taxon>Embryophyta</taxon>
        <taxon>Tracheophyta</taxon>
        <taxon>Spermatophyta</taxon>
        <taxon>Magnoliopsida</taxon>
        <taxon>eudicotyledons</taxon>
        <taxon>Gunneridae</taxon>
        <taxon>Pentapetalae</taxon>
        <taxon>rosids</taxon>
        <taxon>malvids</taxon>
        <taxon>Brassicales</taxon>
        <taxon>Brassicaceae</taxon>
        <taxon>Brassiceae</taxon>
        <taxon>Raphanus</taxon>
    </lineage>
</organism>
<feature type="domain" description="Zinc knuckle CX2CX4HX4C" evidence="1">
    <location>
        <begin position="114"/>
        <end position="161"/>
    </location>
</feature>
<dbReference type="OrthoDB" id="1109668at2759"/>
<keyword evidence="2" id="KW-1185">Reference proteome</keyword>
<dbReference type="Proteomes" id="UP000504610">
    <property type="component" value="Chromosome 8"/>
</dbReference>
<protein>
    <submittedName>
        <fullName evidence="3">Uncharacterized protein LOC108820017</fullName>
    </submittedName>
</protein>
<dbReference type="RefSeq" id="XP_018448515.2">
    <property type="nucleotide sequence ID" value="XM_018593013.2"/>
</dbReference>
<dbReference type="AlphaFoldDB" id="A0A6J0KKV7"/>
<dbReference type="Pfam" id="PF14392">
    <property type="entry name" value="zf-CCHC_4"/>
    <property type="match status" value="1"/>
</dbReference>
<dbReference type="InterPro" id="IPR040256">
    <property type="entry name" value="At4g02000-like"/>
</dbReference>
<evidence type="ECO:0000313" key="3">
    <source>
        <dbReference type="RefSeq" id="XP_018448515.2"/>
    </source>
</evidence>